<evidence type="ECO:0000259" key="1">
    <source>
        <dbReference type="Pfam" id="PF09862"/>
    </source>
</evidence>
<evidence type="ECO:0000259" key="2">
    <source>
        <dbReference type="Pfam" id="PF22747"/>
    </source>
</evidence>
<gene>
    <name evidence="3" type="ORF">C7381_102249</name>
</gene>
<reference evidence="3 4" key="1">
    <citation type="submission" date="2018-04" db="EMBL/GenBank/DDBJ databases">
        <title>Genomic Encyclopedia of Type Strains, Phase IV (KMG-IV): sequencing the most valuable type-strain genomes for metagenomic binning, comparative biology and taxonomic classification.</title>
        <authorList>
            <person name="Goeker M."/>
        </authorList>
    </citation>
    <scope>NUCLEOTIDE SEQUENCE [LARGE SCALE GENOMIC DNA]</scope>
    <source>
        <strain evidence="3 4">DSM 20705</strain>
    </source>
</reference>
<dbReference type="RefSeq" id="WP_034544920.1">
    <property type="nucleotide sequence ID" value="NZ_CAUPJO010000004.1"/>
</dbReference>
<feature type="domain" description="DUF2089" evidence="1">
    <location>
        <begin position="40"/>
        <end position="84"/>
    </location>
</feature>
<dbReference type="InterPro" id="IPR053957">
    <property type="entry name" value="DUF2089_Zn_ribbon"/>
</dbReference>
<dbReference type="Pfam" id="PF22747">
    <property type="entry name" value="Zn_ribbon_DUF2089"/>
    <property type="match status" value="1"/>
</dbReference>
<organism evidence="3 4">
    <name type="scientific">Ezakiella coagulans</name>
    <dbReference type="NCBI Taxonomy" id="46507"/>
    <lineage>
        <taxon>Bacteria</taxon>
        <taxon>Bacillati</taxon>
        <taxon>Bacillota</taxon>
        <taxon>Tissierellia</taxon>
        <taxon>Ezakiella</taxon>
    </lineage>
</organism>
<dbReference type="InterPro" id="IPR018658">
    <property type="entry name" value="DUF2089"/>
</dbReference>
<feature type="domain" description="DUF2089" evidence="2">
    <location>
        <begin position="7"/>
        <end position="37"/>
    </location>
</feature>
<dbReference type="EMBL" id="QEKV01000002">
    <property type="protein sequence ID" value="PVY95358.1"/>
    <property type="molecule type" value="Genomic_DNA"/>
</dbReference>
<proteinExistence type="predicted"/>
<dbReference type="AlphaFoldDB" id="A0A2U1E5X9"/>
<comment type="caution">
    <text evidence="3">The sequence shown here is derived from an EMBL/GenBank/DDBJ whole genome shotgun (WGS) entry which is preliminary data.</text>
</comment>
<keyword evidence="4" id="KW-1185">Reference proteome</keyword>
<evidence type="ECO:0000313" key="3">
    <source>
        <dbReference type="EMBL" id="PVY95358.1"/>
    </source>
</evidence>
<dbReference type="Pfam" id="PF09862">
    <property type="entry name" value="DUF2089"/>
    <property type="match status" value="1"/>
</dbReference>
<accession>A0A2U1E5X9</accession>
<name>A0A2U1E5X9_9FIRM</name>
<evidence type="ECO:0008006" key="5">
    <source>
        <dbReference type="Google" id="ProtNLM"/>
    </source>
</evidence>
<evidence type="ECO:0000313" key="4">
    <source>
        <dbReference type="Proteomes" id="UP000245793"/>
    </source>
</evidence>
<sequence>MIDSFKCPYCGEDMKITQAKCGKCKITIEGEFELNKINRLTPEQLDFAITFLINRGNLKELEKIYDLSYPTLRNRLNAIASILSGSNIQDEEDVKDTLDKLNSGEITFDDALKTIKSKNKE</sequence>
<dbReference type="Proteomes" id="UP000245793">
    <property type="component" value="Unassembled WGS sequence"/>
</dbReference>
<protein>
    <recommendedName>
        <fullName evidence="5">DUF2089 domain-containing protein</fullName>
    </recommendedName>
</protein>